<evidence type="ECO:0000313" key="16">
    <source>
        <dbReference type="EMBL" id="KAL1864730.1"/>
    </source>
</evidence>
<evidence type="ECO:0000256" key="10">
    <source>
        <dbReference type="ARBA" id="ARBA00023172"/>
    </source>
</evidence>
<dbReference type="InterPro" id="IPR006166">
    <property type="entry name" value="ERCC4_domain"/>
</dbReference>
<feature type="compositionally biased region" description="Acidic residues" evidence="14">
    <location>
        <begin position="303"/>
        <end position="312"/>
    </location>
</feature>
<keyword evidence="5" id="KW-0479">Metal-binding</keyword>
<dbReference type="Pfam" id="PF02732">
    <property type="entry name" value="ERCC4"/>
    <property type="match status" value="1"/>
</dbReference>
<dbReference type="EMBL" id="JAWRVE010000066">
    <property type="protein sequence ID" value="KAL1864730.1"/>
    <property type="molecule type" value="Genomic_DNA"/>
</dbReference>
<keyword evidence="7" id="KW-0227">DNA damage</keyword>
<feature type="region of interest" description="Disordered" evidence="14">
    <location>
        <begin position="534"/>
        <end position="579"/>
    </location>
</feature>
<evidence type="ECO:0000256" key="13">
    <source>
        <dbReference type="ARBA" id="ARBA00023254"/>
    </source>
</evidence>
<dbReference type="InterPro" id="IPR042530">
    <property type="entry name" value="EME1/EME2_C"/>
</dbReference>
<evidence type="ECO:0000259" key="15">
    <source>
        <dbReference type="SMART" id="SM00891"/>
    </source>
</evidence>
<evidence type="ECO:0000256" key="4">
    <source>
        <dbReference type="ARBA" id="ARBA00022722"/>
    </source>
</evidence>
<keyword evidence="6" id="KW-0255">Endonuclease</keyword>
<evidence type="ECO:0000256" key="8">
    <source>
        <dbReference type="ARBA" id="ARBA00022801"/>
    </source>
</evidence>
<dbReference type="Gene3D" id="3.40.50.10130">
    <property type="match status" value="1"/>
</dbReference>
<dbReference type="InterPro" id="IPR033310">
    <property type="entry name" value="Mms4/EME1/EME2"/>
</dbReference>
<evidence type="ECO:0000256" key="2">
    <source>
        <dbReference type="ARBA" id="ARBA00004123"/>
    </source>
</evidence>
<evidence type="ECO:0000256" key="1">
    <source>
        <dbReference type="ARBA" id="ARBA00001946"/>
    </source>
</evidence>
<organism evidence="16 17">
    <name type="scientific">Diaporthe australafricana</name>
    <dbReference type="NCBI Taxonomy" id="127596"/>
    <lineage>
        <taxon>Eukaryota</taxon>
        <taxon>Fungi</taxon>
        <taxon>Dikarya</taxon>
        <taxon>Ascomycota</taxon>
        <taxon>Pezizomycotina</taxon>
        <taxon>Sordariomycetes</taxon>
        <taxon>Sordariomycetidae</taxon>
        <taxon>Diaporthales</taxon>
        <taxon>Diaporthaceae</taxon>
        <taxon>Diaporthe</taxon>
    </lineage>
</organism>
<feature type="compositionally biased region" description="Basic and acidic residues" evidence="14">
    <location>
        <begin position="348"/>
        <end position="381"/>
    </location>
</feature>
<evidence type="ECO:0000256" key="6">
    <source>
        <dbReference type="ARBA" id="ARBA00022759"/>
    </source>
</evidence>
<evidence type="ECO:0000256" key="12">
    <source>
        <dbReference type="ARBA" id="ARBA00023242"/>
    </source>
</evidence>
<dbReference type="InterPro" id="IPR047521">
    <property type="entry name" value="XPF_nuclease_EME1_ascomycetes"/>
</dbReference>
<keyword evidence="10" id="KW-0233">DNA recombination</keyword>
<feature type="region of interest" description="Disordered" evidence="14">
    <location>
        <begin position="1"/>
        <end position="382"/>
    </location>
</feature>
<comment type="subcellular location">
    <subcellularLocation>
        <location evidence="2">Nucleus</location>
    </subcellularLocation>
</comment>
<keyword evidence="9" id="KW-0460">Magnesium</keyword>
<keyword evidence="12" id="KW-0539">Nucleus</keyword>
<dbReference type="CDD" id="cd20085">
    <property type="entry name" value="XPF_nuclease_Mms4"/>
    <property type="match status" value="1"/>
</dbReference>
<keyword evidence="8" id="KW-0378">Hydrolase</keyword>
<dbReference type="PANTHER" id="PTHR21077">
    <property type="entry name" value="EME1 PROTEIN"/>
    <property type="match status" value="1"/>
</dbReference>
<sequence length="734" mass="79767">MAVEVIDLCSSPPVSPPPKAGTKASVSTSAPVPSKPPPKRRALDDDVFDLTNVEDNDPLPDLQGGPAVRQPDPRVSRTDDSLFLSDDFDTTGDLGADDFDPFETRPAKKQRVSGESHLSAGHARDKNSQRSSTSAAGRAQGGPGVLQPTGPRTWNAALDPIETTSSPRFPGSSNKHDTASSDPFASSPRHEDKENIVDLVGDDDPFASSPPRQTGKAIMPPKSAGKRELSPGLPVHSPPRAQNKLQGPKNSVAWDHISSSAPEASAGEDQWSFDNQSSRQGLERSRSNGFDLGDLADFPMSSDNEDEDEFPDIDGIKRRKLSSDAKSKAAAAPRIPGSKPSASSTKLAAEDKVAAREAEKLRKQREREETKEQRRREKEKAAALAEVNKVRTDKKVTTPEMIVDLPSSMNPSVRLQVETLLQDMNVQHYPYDSPVENVVKWRRKVRARFDEDEGYWVPIPVERIEPEKHAMVLMPAAELVTLALGPKGSDLEAHVLKMRRHHEDDKLLYMIEGLGPWMRKNRNVRNRQFQSAVRNAGGDTDAATPTASAAADATAPPPSSQAPQQGRRKKDPKPPPVYIDEDQVEDALLQLQVAHGAIIHHTGAAVETAQWVATFTQHISTIPYRRQRDAANASAAFCMDGGQVRTGDGAADTYARMLQEVVRVTAPIAHGIAGEFPSAARLVRGLEARGPLALEGIRKSANKDGAFTDRTIGQAISRRIHKVFTGRDEGSTDI</sequence>
<feature type="compositionally biased region" description="Basic and acidic residues" evidence="14">
    <location>
        <begin position="71"/>
        <end position="80"/>
    </location>
</feature>
<comment type="caution">
    <text evidence="16">The sequence shown here is derived from an EMBL/GenBank/DDBJ whole genome shotgun (WGS) entry which is preliminary data.</text>
</comment>
<name>A0ABR3WM53_9PEZI</name>
<dbReference type="Proteomes" id="UP001583177">
    <property type="component" value="Unassembled WGS sequence"/>
</dbReference>
<evidence type="ECO:0000256" key="9">
    <source>
        <dbReference type="ARBA" id="ARBA00022842"/>
    </source>
</evidence>
<dbReference type="Gene3D" id="1.10.150.670">
    <property type="entry name" value="Crossover junction endonuclease EME1, DNA-binding domain"/>
    <property type="match status" value="1"/>
</dbReference>
<keyword evidence="17" id="KW-1185">Reference proteome</keyword>
<keyword evidence="4" id="KW-0540">Nuclease</keyword>
<reference evidence="16 17" key="1">
    <citation type="journal article" date="2024" name="IMA Fungus">
        <title>IMA Genome - F19 : A genome assembly and annotation guide to empower mycologists, including annotated draft genome sequences of Ceratocystis pirilliformis, Diaporthe australafricana, Fusarium ophioides, Paecilomyces lecythidis, and Sporothrix stenoceras.</title>
        <authorList>
            <person name="Aylward J."/>
            <person name="Wilson A.M."/>
            <person name="Visagie C.M."/>
            <person name="Spraker J."/>
            <person name="Barnes I."/>
            <person name="Buitendag C."/>
            <person name="Ceriani C."/>
            <person name="Del Mar Angel L."/>
            <person name="du Plessis D."/>
            <person name="Fuchs T."/>
            <person name="Gasser K."/>
            <person name="Kramer D."/>
            <person name="Li W."/>
            <person name="Munsamy K."/>
            <person name="Piso A."/>
            <person name="Price J.L."/>
            <person name="Sonnekus B."/>
            <person name="Thomas C."/>
            <person name="van der Nest A."/>
            <person name="van Dijk A."/>
            <person name="van Heerden A."/>
            <person name="van Vuuren N."/>
            <person name="Yilmaz N."/>
            <person name="Duong T.A."/>
            <person name="van der Merwe N.A."/>
            <person name="Wingfield M.J."/>
            <person name="Wingfield B.D."/>
        </authorList>
    </citation>
    <scope>NUCLEOTIDE SEQUENCE [LARGE SCALE GENOMIC DNA]</scope>
    <source>
        <strain evidence="16 17">CMW 18300</strain>
    </source>
</reference>
<evidence type="ECO:0000256" key="14">
    <source>
        <dbReference type="SAM" id="MobiDB-lite"/>
    </source>
</evidence>
<evidence type="ECO:0000313" key="17">
    <source>
        <dbReference type="Proteomes" id="UP001583177"/>
    </source>
</evidence>
<feature type="compositionally biased region" description="Acidic residues" evidence="14">
    <location>
        <begin position="45"/>
        <end position="58"/>
    </location>
</feature>
<gene>
    <name evidence="16" type="ORF">Daus18300_007532</name>
</gene>
<keyword evidence="13" id="KW-0469">Meiosis</keyword>
<feature type="compositionally biased region" description="Polar residues" evidence="14">
    <location>
        <begin position="162"/>
        <end position="173"/>
    </location>
</feature>
<feature type="compositionally biased region" description="Acidic residues" evidence="14">
    <location>
        <begin position="86"/>
        <end position="101"/>
    </location>
</feature>
<proteinExistence type="inferred from homology"/>
<evidence type="ECO:0000256" key="11">
    <source>
        <dbReference type="ARBA" id="ARBA00023204"/>
    </source>
</evidence>
<evidence type="ECO:0000256" key="5">
    <source>
        <dbReference type="ARBA" id="ARBA00022723"/>
    </source>
</evidence>
<dbReference type="PANTHER" id="PTHR21077:SF5">
    <property type="entry name" value="CROSSOVER JUNCTION ENDONUCLEASE MMS4"/>
    <property type="match status" value="1"/>
</dbReference>
<evidence type="ECO:0000256" key="3">
    <source>
        <dbReference type="ARBA" id="ARBA00005313"/>
    </source>
</evidence>
<accession>A0ABR3WM53</accession>
<comment type="cofactor">
    <cofactor evidence="1">
        <name>Mg(2+)</name>
        <dbReference type="ChEBI" id="CHEBI:18420"/>
    </cofactor>
</comment>
<feature type="compositionally biased region" description="Low complexity" evidence="14">
    <location>
        <begin position="536"/>
        <end position="554"/>
    </location>
</feature>
<feature type="domain" description="ERCC4" evidence="15">
    <location>
        <begin position="400"/>
        <end position="687"/>
    </location>
</feature>
<keyword evidence="11" id="KW-0234">DNA repair</keyword>
<comment type="similarity">
    <text evidence="3">Belongs to the EME1/MMS4 family.</text>
</comment>
<dbReference type="SMART" id="SM00891">
    <property type="entry name" value="ERCC4"/>
    <property type="match status" value="1"/>
</dbReference>
<protein>
    <recommendedName>
        <fullName evidence="15">ERCC4 domain-containing protein</fullName>
    </recommendedName>
</protein>
<evidence type="ECO:0000256" key="7">
    <source>
        <dbReference type="ARBA" id="ARBA00022763"/>
    </source>
</evidence>